<dbReference type="AlphaFoldDB" id="A0A7W7ZEH6"/>
<evidence type="ECO:0000313" key="2">
    <source>
        <dbReference type="Proteomes" id="UP000540989"/>
    </source>
</evidence>
<comment type="caution">
    <text evidence="1">The sequence shown here is derived from an EMBL/GenBank/DDBJ whole genome shotgun (WGS) entry which is preliminary data.</text>
</comment>
<proteinExistence type="predicted"/>
<dbReference type="Proteomes" id="UP000540989">
    <property type="component" value="Unassembled WGS sequence"/>
</dbReference>
<organism evidence="1 2">
    <name type="scientific">Granulicella aggregans</name>
    <dbReference type="NCBI Taxonomy" id="474949"/>
    <lineage>
        <taxon>Bacteria</taxon>
        <taxon>Pseudomonadati</taxon>
        <taxon>Acidobacteriota</taxon>
        <taxon>Terriglobia</taxon>
        <taxon>Terriglobales</taxon>
        <taxon>Acidobacteriaceae</taxon>
        <taxon>Granulicella</taxon>
    </lineage>
</organism>
<gene>
    <name evidence="1" type="ORF">HDF16_002853</name>
</gene>
<accession>A0A7W7ZEH6</accession>
<reference evidence="1 2" key="1">
    <citation type="submission" date="2020-08" db="EMBL/GenBank/DDBJ databases">
        <title>Genomic Encyclopedia of Type Strains, Phase IV (KMG-V): Genome sequencing to study the core and pangenomes of soil and plant-associated prokaryotes.</title>
        <authorList>
            <person name="Whitman W."/>
        </authorList>
    </citation>
    <scope>NUCLEOTIDE SEQUENCE [LARGE SCALE GENOMIC DNA]</scope>
    <source>
        <strain evidence="1 2">M8UP14</strain>
    </source>
</reference>
<name>A0A7W7ZEH6_9BACT</name>
<protein>
    <submittedName>
        <fullName evidence="1">Uncharacterized protein</fullName>
    </submittedName>
</protein>
<sequence length="143" mass="16205">MEEDLRQHLEKLERTVAELERVSKRALGFINTVEYRGIAFNVGKRFVIADLTPLSFFHLVEHIQEDGIEAAVVRLYDRLGPLLSCRHDWTPLKREEDERMRAIVGIEKQPGAPGPYICKSCTAYALGAPLPLVGRTRYGVDAQ</sequence>
<dbReference type="EMBL" id="JACHIP010000004">
    <property type="protein sequence ID" value="MBB5058139.1"/>
    <property type="molecule type" value="Genomic_DNA"/>
</dbReference>
<keyword evidence="2" id="KW-1185">Reference proteome</keyword>
<dbReference type="RefSeq" id="WP_184217592.1">
    <property type="nucleotide sequence ID" value="NZ_JACHIP010000004.1"/>
</dbReference>
<evidence type="ECO:0000313" key="1">
    <source>
        <dbReference type="EMBL" id="MBB5058139.1"/>
    </source>
</evidence>